<sequence>MTATLDPTEVFVLPGSSTPCQARLDEKRAWGTTLAVRTGGVVVGVRADTEESVATLEAVLAPLRAPEYDHRVAPNFSVEVGREDRARRLFLAYQAHQVVARRYDGDELLSDLVHLLDDLARAKASDLLAVHSGVLVEPSGQAMLLPVEVHRTLLTRRRQLEAAGGRLLAARTQRYDAMTGEVVTGSFDSGAARALEGRPAGDVLPDRIPVGTWCVGVQGEAPMTIAGADAVIACIGTVLNREQVGMGPTLRGLRAAVLRHRVVAMPTLTAGAQAAAVLELLG</sequence>
<dbReference type="KEGG" id="noy:EXE57_02135"/>
<gene>
    <name evidence="1" type="ORF">EXE57_02135</name>
</gene>
<dbReference type="RefSeq" id="WP_135073573.1">
    <property type="nucleotide sequence ID" value="NZ_CP038267.1"/>
</dbReference>
<proteinExistence type="predicted"/>
<name>A0A4P7GHI3_9ACTN</name>
<evidence type="ECO:0000313" key="2">
    <source>
        <dbReference type="Proteomes" id="UP000294894"/>
    </source>
</evidence>
<protein>
    <submittedName>
        <fullName evidence="1">Uncharacterized protein</fullName>
    </submittedName>
</protein>
<dbReference type="EMBL" id="CP038267">
    <property type="protein sequence ID" value="QBR91201.1"/>
    <property type="molecule type" value="Genomic_DNA"/>
</dbReference>
<evidence type="ECO:0000313" key="1">
    <source>
        <dbReference type="EMBL" id="QBR91201.1"/>
    </source>
</evidence>
<accession>A0A4P7GHI3</accession>
<organism evidence="1 2">
    <name type="scientific">Nocardioides euryhalodurans</name>
    <dbReference type="NCBI Taxonomy" id="2518370"/>
    <lineage>
        <taxon>Bacteria</taxon>
        <taxon>Bacillati</taxon>
        <taxon>Actinomycetota</taxon>
        <taxon>Actinomycetes</taxon>
        <taxon>Propionibacteriales</taxon>
        <taxon>Nocardioidaceae</taxon>
        <taxon>Nocardioides</taxon>
    </lineage>
</organism>
<dbReference type="AlphaFoldDB" id="A0A4P7GHI3"/>
<dbReference type="Proteomes" id="UP000294894">
    <property type="component" value="Chromosome"/>
</dbReference>
<keyword evidence="2" id="KW-1185">Reference proteome</keyword>
<reference evidence="1 2" key="1">
    <citation type="submission" date="2019-03" db="EMBL/GenBank/DDBJ databases">
        <title>Three New Species of Nocardioides, Nocardioides euryhalodurans sp. nov., Nocardioides seonyuensis sp. nov. and Nocardioides eburneoflavus sp. nov., Iolated from Soil.</title>
        <authorList>
            <person name="Roh S.G."/>
            <person name="Lee C."/>
            <person name="Kim M.-K."/>
            <person name="Kim S.B."/>
        </authorList>
    </citation>
    <scope>NUCLEOTIDE SEQUENCE [LARGE SCALE GENOMIC DNA]</scope>
    <source>
        <strain evidence="1 2">MMS17-SY117</strain>
    </source>
</reference>